<dbReference type="InterPro" id="IPR019786">
    <property type="entry name" value="Zinc_finger_PHD-type_CS"/>
</dbReference>
<evidence type="ECO:0000313" key="6">
    <source>
        <dbReference type="Proteomes" id="UP000694845"/>
    </source>
</evidence>
<sequence length="378" mass="43304">MGTVVTKKKRFEVEEDLEVDVGEATKQAKRVGRLSMIISAMRPSARTDGAVQGHHASSAWSKAFSKRSRLGLLPPPTETLSEPPEEYNARLTREEELRALDFHDPEGKLKYDAELPQSETEDQCAICTMYKRDTTLLCRVCGQPYHHGCLIGRGLGLDTNSSRAMENAESDIGWSCPDCETLSELLPMDNMSELMIQFDSYDADGDSVINITDYMEHETINYQQKNNESLPSSKARECEEMFRTYDRDNDGSVSWWDYSMVETIKWLQRQPQNKLLEYLKPKEIAKLRSFFRMSDKRNVGLVTVGESEQAYRGWLRALGLHETEEMMHSFEKSSWSDECNKMITWERFISSKALALITSRPNTITIKPFVTTREETAL</sequence>
<evidence type="ECO:0000313" key="7">
    <source>
        <dbReference type="RefSeq" id="XP_022087757.1"/>
    </source>
</evidence>
<keyword evidence="6" id="KW-1185">Reference proteome</keyword>
<keyword evidence="2" id="KW-0863">Zinc-finger</keyword>
<evidence type="ECO:0000256" key="3">
    <source>
        <dbReference type="ARBA" id="ARBA00022833"/>
    </source>
</evidence>
<dbReference type="OrthoDB" id="9978298at2759"/>
<dbReference type="InterPro" id="IPR011011">
    <property type="entry name" value="Znf_FYVE_PHD"/>
</dbReference>
<dbReference type="AlphaFoldDB" id="A0A8B7Y5D8"/>
<dbReference type="SUPFAM" id="SSF47473">
    <property type="entry name" value="EF-hand"/>
    <property type="match status" value="1"/>
</dbReference>
<dbReference type="Gene3D" id="1.10.238.10">
    <property type="entry name" value="EF-hand"/>
    <property type="match status" value="1"/>
</dbReference>
<dbReference type="InterPro" id="IPR031946">
    <property type="entry name" value="KIAA1045_Zf_RING"/>
</dbReference>
<dbReference type="InterPro" id="IPR011992">
    <property type="entry name" value="EF-hand-dom_pair"/>
</dbReference>
<feature type="domain" description="KIAA1045 RING finger" evidence="5">
    <location>
        <begin position="121"/>
        <end position="186"/>
    </location>
</feature>
<dbReference type="PROSITE" id="PS00018">
    <property type="entry name" value="EF_HAND_1"/>
    <property type="match status" value="1"/>
</dbReference>
<evidence type="ECO:0000259" key="5">
    <source>
        <dbReference type="Pfam" id="PF16744"/>
    </source>
</evidence>
<dbReference type="Gene3D" id="3.30.40.10">
    <property type="entry name" value="Zinc/RING finger domain, C3HC4 (zinc finger)"/>
    <property type="match status" value="1"/>
</dbReference>
<keyword evidence="4" id="KW-0106">Calcium</keyword>
<keyword evidence="1" id="KW-0479">Metal-binding</keyword>
<keyword evidence="3" id="KW-0862">Zinc</keyword>
<evidence type="ECO:0000256" key="4">
    <source>
        <dbReference type="ARBA" id="ARBA00022837"/>
    </source>
</evidence>
<protein>
    <submittedName>
        <fullName evidence="7">PHD finger protein 24-like</fullName>
    </submittedName>
</protein>
<dbReference type="GO" id="GO:0008270">
    <property type="term" value="F:zinc ion binding"/>
    <property type="evidence" value="ECO:0007669"/>
    <property type="project" value="UniProtKB-KW"/>
</dbReference>
<proteinExistence type="predicted"/>
<name>A0A8B7Y5D8_ACAPL</name>
<dbReference type="PROSITE" id="PS01359">
    <property type="entry name" value="ZF_PHD_1"/>
    <property type="match status" value="1"/>
</dbReference>
<evidence type="ECO:0000256" key="1">
    <source>
        <dbReference type="ARBA" id="ARBA00022723"/>
    </source>
</evidence>
<dbReference type="InterPro" id="IPR013083">
    <property type="entry name" value="Znf_RING/FYVE/PHD"/>
</dbReference>
<reference evidence="7" key="1">
    <citation type="submission" date="2025-08" db="UniProtKB">
        <authorList>
            <consortium name="RefSeq"/>
        </authorList>
    </citation>
    <scope>IDENTIFICATION</scope>
</reference>
<accession>A0A8B7Y5D8</accession>
<evidence type="ECO:0000256" key="2">
    <source>
        <dbReference type="ARBA" id="ARBA00022771"/>
    </source>
</evidence>
<dbReference type="KEGG" id="aplc:110977719"/>
<organism evidence="6 7">
    <name type="scientific">Acanthaster planci</name>
    <name type="common">Crown-of-thorns starfish</name>
    <dbReference type="NCBI Taxonomy" id="133434"/>
    <lineage>
        <taxon>Eukaryota</taxon>
        <taxon>Metazoa</taxon>
        <taxon>Echinodermata</taxon>
        <taxon>Eleutherozoa</taxon>
        <taxon>Asterozoa</taxon>
        <taxon>Asteroidea</taxon>
        <taxon>Valvatacea</taxon>
        <taxon>Valvatida</taxon>
        <taxon>Acanthasteridae</taxon>
        <taxon>Acanthaster</taxon>
    </lineage>
</organism>
<dbReference type="Proteomes" id="UP000694845">
    <property type="component" value="Unplaced"/>
</dbReference>
<dbReference type="SUPFAM" id="SSF57903">
    <property type="entry name" value="FYVE/PHD zinc finger"/>
    <property type="match status" value="1"/>
</dbReference>
<dbReference type="Pfam" id="PF16744">
    <property type="entry name" value="zf-RING_15"/>
    <property type="match status" value="1"/>
</dbReference>
<dbReference type="RefSeq" id="XP_022087757.1">
    <property type="nucleotide sequence ID" value="XM_022232065.1"/>
</dbReference>
<dbReference type="OMA" id="MEHETIN"/>
<dbReference type="GeneID" id="110977719"/>
<dbReference type="InterPro" id="IPR018247">
    <property type="entry name" value="EF_Hand_1_Ca_BS"/>
</dbReference>
<gene>
    <name evidence="7" type="primary">LOC110977719</name>
</gene>